<dbReference type="EMBL" id="UZAU01000366">
    <property type="status" value="NOT_ANNOTATED_CDS"/>
    <property type="molecule type" value="Genomic_DNA"/>
</dbReference>
<protein>
    <submittedName>
        <fullName evidence="2">Uncharacterized protein</fullName>
    </submittedName>
</protein>
<feature type="region of interest" description="Disordered" evidence="1">
    <location>
        <begin position="116"/>
        <end position="138"/>
    </location>
</feature>
<name>A0A803PIF0_CANSA</name>
<keyword evidence="3" id="KW-1185">Reference proteome</keyword>
<reference evidence="2" key="2">
    <citation type="submission" date="2021-03" db="UniProtKB">
        <authorList>
            <consortium name="EnsemblPlants"/>
        </authorList>
    </citation>
    <scope>IDENTIFICATION</scope>
</reference>
<dbReference type="Gramene" id="evm.model.04.697">
    <property type="protein sequence ID" value="cds.evm.model.04.697"/>
    <property type="gene ID" value="evm.TU.04.697"/>
</dbReference>
<proteinExistence type="predicted"/>
<evidence type="ECO:0000256" key="1">
    <source>
        <dbReference type="SAM" id="MobiDB-lite"/>
    </source>
</evidence>
<feature type="compositionally biased region" description="Low complexity" evidence="1">
    <location>
        <begin position="119"/>
        <end position="138"/>
    </location>
</feature>
<accession>A0A803PIF0</accession>
<dbReference type="EnsemblPlants" id="evm.model.04.697">
    <property type="protein sequence ID" value="cds.evm.model.04.697"/>
    <property type="gene ID" value="evm.TU.04.697"/>
</dbReference>
<reference evidence="2" key="1">
    <citation type="submission" date="2018-11" db="EMBL/GenBank/DDBJ databases">
        <authorList>
            <person name="Grassa J C."/>
        </authorList>
    </citation>
    <scope>NUCLEOTIDE SEQUENCE [LARGE SCALE GENOMIC DNA]</scope>
</reference>
<evidence type="ECO:0000313" key="3">
    <source>
        <dbReference type="Proteomes" id="UP000596661"/>
    </source>
</evidence>
<dbReference type="AlphaFoldDB" id="A0A803PIF0"/>
<sequence length="201" mass="22603">MAKSTAKFHLALTITNGNLLFLSQELARAAYLAAKTADLALWKCLDTMILQWIYALFQDNKASRANLLEEDVTTVVFKEHHTINNYYNYLQSLVDWLADVDAPVSNGQLMLRLTGKGKGSSQQGGANGGAFSQQPRPQIQSQWPQWQQNWEGWTIPHCPFPAYSWQPRPNYMTQKSFVGPGVLKPKSQAFNVMTPSTTSYT</sequence>
<evidence type="ECO:0000313" key="2">
    <source>
        <dbReference type="EnsemblPlants" id="cds.evm.model.04.697"/>
    </source>
</evidence>
<dbReference type="Proteomes" id="UP000596661">
    <property type="component" value="Chromosome 4"/>
</dbReference>
<organism evidence="2 3">
    <name type="scientific">Cannabis sativa</name>
    <name type="common">Hemp</name>
    <name type="synonym">Marijuana</name>
    <dbReference type="NCBI Taxonomy" id="3483"/>
    <lineage>
        <taxon>Eukaryota</taxon>
        <taxon>Viridiplantae</taxon>
        <taxon>Streptophyta</taxon>
        <taxon>Embryophyta</taxon>
        <taxon>Tracheophyta</taxon>
        <taxon>Spermatophyta</taxon>
        <taxon>Magnoliopsida</taxon>
        <taxon>eudicotyledons</taxon>
        <taxon>Gunneridae</taxon>
        <taxon>Pentapetalae</taxon>
        <taxon>rosids</taxon>
        <taxon>fabids</taxon>
        <taxon>Rosales</taxon>
        <taxon>Cannabaceae</taxon>
        <taxon>Cannabis</taxon>
    </lineage>
</organism>